<dbReference type="GO" id="GO:0048167">
    <property type="term" value="P:regulation of synaptic plasticity"/>
    <property type="evidence" value="ECO:0007669"/>
    <property type="project" value="TreeGrafter"/>
</dbReference>
<proteinExistence type="predicted"/>
<dbReference type="GO" id="GO:0044325">
    <property type="term" value="F:transmembrane transporter binding"/>
    <property type="evidence" value="ECO:0007669"/>
    <property type="project" value="TreeGrafter"/>
</dbReference>
<feature type="compositionally biased region" description="Low complexity" evidence="3">
    <location>
        <begin position="264"/>
        <end position="275"/>
    </location>
</feature>
<dbReference type="GO" id="GO:0042391">
    <property type="term" value="P:regulation of membrane potential"/>
    <property type="evidence" value="ECO:0007669"/>
    <property type="project" value="TreeGrafter"/>
</dbReference>
<comment type="subcellular location">
    <subcellularLocation>
        <location evidence="2">Synapse</location>
    </subcellularLocation>
</comment>
<sequence>MLPSHWSLNIHGEGKAGTAREVWQSQSQPPPPANSPAPSADLGGPSRHRLLPGLHRGPQQQPGGVCWAGAGSGPRGRQPSRGGAEARPEQHVGMLQPRFGEDNAWEELCRLQFWTPAAGVDGAVPEHQAPLLPPSRAADPTQQNRVRRARERLTMFNGDASSSAARNVVRSSSISGEMYNIEKSARGSADSVTVTASKKRRSSLGAKMVAIVGLSQWSKSTLQLNQTEGGPKKLRSNIRRSTETGIAVEMRTRVTRQGSRESTDGSTNSNSSDGTFIFPTTRLGAESQFSDFLDGLGPGQLVGRQTLATPPMGDVHVGMADRNGQLEVEVIQARGLIPKMGSKSIPGRWLGGGSGLGTEGGAMEKGAVLGPSQDPAPNHRFSPVFHRSHLRESLPVGERRLPRQEEDQGGEENLRPVVPAASALRGEPPGQSPAGDVLPPHPQIPGDRVGLGEQGRGIETQRPPCCPSDPSLPTPTVAGPFWPGMPSLPSFPQNSQPASGAAPLTPPLPRR</sequence>
<dbReference type="Proteomes" id="UP000694541">
    <property type="component" value="Unplaced"/>
</dbReference>
<evidence type="ECO:0000313" key="5">
    <source>
        <dbReference type="Proteomes" id="UP000694541"/>
    </source>
</evidence>
<dbReference type="GO" id="GO:0048788">
    <property type="term" value="C:cytoskeleton of presynaptic active zone"/>
    <property type="evidence" value="ECO:0007669"/>
    <property type="project" value="TreeGrafter"/>
</dbReference>
<accession>A0A8B9N3V1</accession>
<dbReference type="GO" id="GO:0048791">
    <property type="term" value="P:calcium ion-regulated exocytosis of neurotransmitter"/>
    <property type="evidence" value="ECO:0007669"/>
    <property type="project" value="TreeGrafter"/>
</dbReference>
<dbReference type="GO" id="GO:0042734">
    <property type="term" value="C:presynaptic membrane"/>
    <property type="evidence" value="ECO:0007669"/>
    <property type="project" value="TreeGrafter"/>
</dbReference>
<dbReference type="GO" id="GO:0050806">
    <property type="term" value="P:positive regulation of synaptic transmission"/>
    <property type="evidence" value="ECO:0007669"/>
    <property type="project" value="TreeGrafter"/>
</dbReference>
<feature type="region of interest" description="Disordered" evidence="3">
    <location>
        <begin position="1"/>
        <end position="89"/>
    </location>
</feature>
<keyword evidence="5" id="KW-1185">Reference proteome</keyword>
<dbReference type="GO" id="GO:2000300">
    <property type="term" value="P:regulation of synaptic vesicle exocytosis"/>
    <property type="evidence" value="ECO:0007669"/>
    <property type="project" value="TreeGrafter"/>
</dbReference>
<feature type="region of interest" description="Disordered" evidence="3">
    <location>
        <begin position="389"/>
        <end position="511"/>
    </location>
</feature>
<reference evidence="4" key="2">
    <citation type="submission" date="2025-09" db="UniProtKB">
        <authorList>
            <consortium name="Ensembl"/>
        </authorList>
    </citation>
    <scope>IDENTIFICATION</scope>
</reference>
<keyword evidence="1" id="KW-0770">Synapse</keyword>
<dbReference type="Ensembl" id="ENSANIT00000017965.1">
    <property type="protein sequence ID" value="ENSANIP00000017376.1"/>
    <property type="gene ID" value="ENSANIG00000011817.1"/>
</dbReference>
<dbReference type="PANTHER" id="PTHR12157">
    <property type="entry name" value="REGULATING SYNAPTIC MEMBRANE EXOCYTOSIS PROTEIN"/>
    <property type="match status" value="1"/>
</dbReference>
<evidence type="ECO:0000256" key="3">
    <source>
        <dbReference type="SAM" id="MobiDB-lite"/>
    </source>
</evidence>
<feature type="compositionally biased region" description="Pro residues" evidence="3">
    <location>
        <begin position="464"/>
        <end position="473"/>
    </location>
</feature>
<feature type="region of interest" description="Disordered" evidence="3">
    <location>
        <begin position="241"/>
        <end position="275"/>
    </location>
</feature>
<evidence type="ECO:0000313" key="4">
    <source>
        <dbReference type="Ensembl" id="ENSANIP00000017376.1"/>
    </source>
</evidence>
<protein>
    <submittedName>
        <fullName evidence="4">Regulating synaptic membrane exocytosis 3</fullName>
    </submittedName>
</protein>
<dbReference type="InterPro" id="IPR035892">
    <property type="entry name" value="C2_domain_sf"/>
</dbReference>
<feature type="compositionally biased region" description="Basic and acidic residues" evidence="3">
    <location>
        <begin position="397"/>
        <end position="406"/>
    </location>
</feature>
<dbReference type="Gene3D" id="2.60.40.150">
    <property type="entry name" value="C2 domain"/>
    <property type="match status" value="1"/>
</dbReference>
<dbReference type="InterPro" id="IPR039032">
    <property type="entry name" value="Rim-like"/>
</dbReference>
<evidence type="ECO:0000256" key="1">
    <source>
        <dbReference type="ARBA" id="ARBA00023018"/>
    </source>
</evidence>
<evidence type="ECO:0000256" key="2">
    <source>
        <dbReference type="ARBA" id="ARBA00034103"/>
    </source>
</evidence>
<dbReference type="AlphaFoldDB" id="A0A8B9N3V1"/>
<organism evidence="4 5">
    <name type="scientific">Accipiter nisus</name>
    <name type="common">Eurasian sparrowhawk</name>
    <dbReference type="NCBI Taxonomy" id="211598"/>
    <lineage>
        <taxon>Eukaryota</taxon>
        <taxon>Metazoa</taxon>
        <taxon>Chordata</taxon>
        <taxon>Craniata</taxon>
        <taxon>Vertebrata</taxon>
        <taxon>Euteleostomi</taxon>
        <taxon>Archelosauria</taxon>
        <taxon>Archosauria</taxon>
        <taxon>Dinosauria</taxon>
        <taxon>Saurischia</taxon>
        <taxon>Theropoda</taxon>
        <taxon>Coelurosauria</taxon>
        <taxon>Aves</taxon>
        <taxon>Neognathae</taxon>
        <taxon>Neoaves</taxon>
        <taxon>Telluraves</taxon>
        <taxon>Accipitrimorphae</taxon>
        <taxon>Accipitriformes</taxon>
        <taxon>Accipitridae</taxon>
        <taxon>Accipitrinae</taxon>
        <taxon>Accipiter</taxon>
    </lineage>
</organism>
<dbReference type="PANTHER" id="PTHR12157:SF25">
    <property type="entry name" value="REGULATING SYNAPTIC MEMBRANE EXOCYTOSIS PROTEIN 3"/>
    <property type="match status" value="1"/>
</dbReference>
<reference evidence="4" key="1">
    <citation type="submission" date="2025-08" db="UniProtKB">
        <authorList>
            <consortium name="Ensembl"/>
        </authorList>
    </citation>
    <scope>IDENTIFICATION</scope>
</reference>
<dbReference type="GO" id="GO:0031267">
    <property type="term" value="F:small GTPase binding"/>
    <property type="evidence" value="ECO:0007669"/>
    <property type="project" value="InterPro"/>
</dbReference>
<name>A0A8B9N3V1_9AVES</name>